<accession>A0ABU7LVR0</accession>
<evidence type="ECO:0000256" key="2">
    <source>
        <dbReference type="SAM" id="SignalP"/>
    </source>
</evidence>
<evidence type="ECO:0008006" key="5">
    <source>
        <dbReference type="Google" id="ProtNLM"/>
    </source>
</evidence>
<gene>
    <name evidence="3" type="ORF">V0U35_03090</name>
</gene>
<keyword evidence="4" id="KW-1185">Reference proteome</keyword>
<sequence>MKYALLAIALLAPACAVQADPSNARTRAANEGTVSGVNENGERIRCEYIRQTGTRFRTRVCRTEEEWSRIEENTRQVVDGAQDRATPDPFDPNTGQVAINPRDR</sequence>
<evidence type="ECO:0000313" key="4">
    <source>
        <dbReference type="Proteomes" id="UP001310692"/>
    </source>
</evidence>
<dbReference type="Proteomes" id="UP001310692">
    <property type="component" value="Unassembled WGS sequence"/>
</dbReference>
<keyword evidence="2" id="KW-0732">Signal</keyword>
<feature type="region of interest" description="Disordered" evidence="1">
    <location>
        <begin position="73"/>
        <end position="104"/>
    </location>
</feature>
<evidence type="ECO:0000313" key="3">
    <source>
        <dbReference type="EMBL" id="MEE2565653.1"/>
    </source>
</evidence>
<evidence type="ECO:0000256" key="1">
    <source>
        <dbReference type="SAM" id="MobiDB-lite"/>
    </source>
</evidence>
<feature type="signal peptide" evidence="2">
    <location>
        <begin position="1"/>
        <end position="19"/>
    </location>
</feature>
<proteinExistence type="predicted"/>
<dbReference type="RefSeq" id="WP_330195186.1">
    <property type="nucleotide sequence ID" value="NZ_JAZDRO010000001.1"/>
</dbReference>
<organism evidence="3 4">
    <name type="scientific">Hyphobacterium marinum</name>
    <dbReference type="NCBI Taxonomy" id="3116574"/>
    <lineage>
        <taxon>Bacteria</taxon>
        <taxon>Pseudomonadati</taxon>
        <taxon>Pseudomonadota</taxon>
        <taxon>Alphaproteobacteria</taxon>
        <taxon>Maricaulales</taxon>
        <taxon>Maricaulaceae</taxon>
        <taxon>Hyphobacterium</taxon>
    </lineage>
</organism>
<feature type="chain" id="PRO_5045137220" description="Secreted protein" evidence="2">
    <location>
        <begin position="20"/>
        <end position="104"/>
    </location>
</feature>
<name>A0ABU7LVR0_9PROT</name>
<reference evidence="3 4" key="1">
    <citation type="submission" date="2024-01" db="EMBL/GenBank/DDBJ databases">
        <title>Hyphobacterium bacterium isolated from marine sediment.</title>
        <authorList>
            <person name="Zhao S."/>
        </authorList>
    </citation>
    <scope>NUCLEOTIDE SEQUENCE [LARGE SCALE GENOMIC DNA]</scope>
    <source>
        <strain evidence="3 4">Y60-23</strain>
    </source>
</reference>
<comment type="caution">
    <text evidence="3">The sequence shown here is derived from an EMBL/GenBank/DDBJ whole genome shotgun (WGS) entry which is preliminary data.</text>
</comment>
<dbReference type="EMBL" id="JAZDRO010000001">
    <property type="protein sequence ID" value="MEE2565653.1"/>
    <property type="molecule type" value="Genomic_DNA"/>
</dbReference>
<protein>
    <recommendedName>
        <fullName evidence="5">Secreted protein</fullName>
    </recommendedName>
</protein>